<protein>
    <submittedName>
        <fullName evidence="1">Uncharacterized protein</fullName>
    </submittedName>
</protein>
<evidence type="ECO:0000313" key="1">
    <source>
        <dbReference type="EMBL" id="KAH9491116.1"/>
    </source>
</evidence>
<reference evidence="1" key="2">
    <citation type="journal article" date="2022" name="Res Sq">
        <title>Comparative Genomics Reveals Insights into the Divergent Evolution of Astigmatic Mites and Household Pest Adaptations.</title>
        <authorList>
            <person name="Xiong Q."/>
            <person name="Wan A.T.-Y."/>
            <person name="Liu X.-Y."/>
            <person name="Fung C.S.-H."/>
            <person name="Xiao X."/>
            <person name="Malainual N."/>
            <person name="Hou J."/>
            <person name="Wang L."/>
            <person name="Wang M."/>
            <person name="Yang K."/>
            <person name="Cui Y."/>
            <person name="Leung E."/>
            <person name="Nong W."/>
            <person name="Shin S.-K."/>
            <person name="Au S."/>
            <person name="Jeong K.Y."/>
            <person name="Chew F.T."/>
            <person name="Hui J."/>
            <person name="Leung T.F."/>
            <person name="Tungtrongchitr A."/>
            <person name="Zhong N."/>
            <person name="Liu Z."/>
            <person name="Tsui S."/>
        </authorList>
    </citation>
    <scope>NUCLEOTIDE SEQUENCE</scope>
    <source>
        <strain evidence="1">Derf</strain>
        <tissue evidence="1">Whole organism</tissue>
    </source>
</reference>
<proteinExistence type="predicted"/>
<gene>
    <name evidence="1" type="ORF">DERF_015851</name>
</gene>
<dbReference type="Proteomes" id="UP000790347">
    <property type="component" value="Unassembled WGS sequence"/>
</dbReference>
<accession>A0A922HFD6</accession>
<keyword evidence="2" id="KW-1185">Reference proteome</keyword>
<dbReference type="EMBL" id="ASGP02000009">
    <property type="protein sequence ID" value="KAH9491116.1"/>
    <property type="molecule type" value="Genomic_DNA"/>
</dbReference>
<comment type="caution">
    <text evidence="1">The sequence shown here is derived from an EMBL/GenBank/DDBJ whole genome shotgun (WGS) entry which is preliminary data.</text>
</comment>
<reference evidence="1" key="1">
    <citation type="submission" date="2013-05" db="EMBL/GenBank/DDBJ databases">
        <authorList>
            <person name="Yim A.K.Y."/>
            <person name="Chan T.F."/>
            <person name="Ji K.M."/>
            <person name="Liu X.Y."/>
            <person name="Zhou J.W."/>
            <person name="Li R.Q."/>
            <person name="Yang K.Y."/>
            <person name="Li J."/>
            <person name="Li M."/>
            <person name="Law P.T.W."/>
            <person name="Wu Y.L."/>
            <person name="Cai Z.L."/>
            <person name="Qin H."/>
            <person name="Bao Y."/>
            <person name="Leung R.K.K."/>
            <person name="Ng P.K.S."/>
            <person name="Zou J."/>
            <person name="Zhong X.J."/>
            <person name="Ran P.X."/>
            <person name="Zhong N.S."/>
            <person name="Liu Z.G."/>
            <person name="Tsui S.K.W."/>
        </authorList>
    </citation>
    <scope>NUCLEOTIDE SEQUENCE</scope>
    <source>
        <strain evidence="1">Derf</strain>
        <tissue evidence="1">Whole organism</tissue>
    </source>
</reference>
<name>A0A922HFD6_DERFA</name>
<sequence length="90" mass="10234">MSNCIILIDKNFHHFILTKQGVPQRKLNTPTMTIHSFPLPNCRALFVSESRSIGMTISTFIRCVTSCERNTSLTFSANSFRRFSNSSQDC</sequence>
<dbReference type="AlphaFoldDB" id="A0A922HFD6"/>
<organism evidence="1 2">
    <name type="scientific">Dermatophagoides farinae</name>
    <name type="common">American house dust mite</name>
    <dbReference type="NCBI Taxonomy" id="6954"/>
    <lineage>
        <taxon>Eukaryota</taxon>
        <taxon>Metazoa</taxon>
        <taxon>Ecdysozoa</taxon>
        <taxon>Arthropoda</taxon>
        <taxon>Chelicerata</taxon>
        <taxon>Arachnida</taxon>
        <taxon>Acari</taxon>
        <taxon>Acariformes</taxon>
        <taxon>Sarcoptiformes</taxon>
        <taxon>Astigmata</taxon>
        <taxon>Psoroptidia</taxon>
        <taxon>Analgoidea</taxon>
        <taxon>Pyroglyphidae</taxon>
        <taxon>Dermatophagoidinae</taxon>
        <taxon>Dermatophagoides</taxon>
    </lineage>
</organism>
<evidence type="ECO:0000313" key="2">
    <source>
        <dbReference type="Proteomes" id="UP000790347"/>
    </source>
</evidence>